<feature type="transmembrane region" description="Helical" evidence="1">
    <location>
        <begin position="50"/>
        <end position="79"/>
    </location>
</feature>
<evidence type="ECO:0000313" key="3">
    <source>
        <dbReference type="Proteomes" id="UP000243459"/>
    </source>
</evidence>
<reference evidence="3" key="1">
    <citation type="journal article" date="2017" name="Nat. Commun.">
        <title>The asparagus genome sheds light on the origin and evolution of a young Y chromosome.</title>
        <authorList>
            <person name="Harkess A."/>
            <person name="Zhou J."/>
            <person name="Xu C."/>
            <person name="Bowers J.E."/>
            <person name="Van der Hulst R."/>
            <person name="Ayyampalayam S."/>
            <person name="Mercati F."/>
            <person name="Riccardi P."/>
            <person name="McKain M.R."/>
            <person name="Kakrana A."/>
            <person name="Tang H."/>
            <person name="Ray J."/>
            <person name="Groenendijk J."/>
            <person name="Arikit S."/>
            <person name="Mathioni S.M."/>
            <person name="Nakano M."/>
            <person name="Shan H."/>
            <person name="Telgmann-Rauber A."/>
            <person name="Kanno A."/>
            <person name="Yue Z."/>
            <person name="Chen H."/>
            <person name="Li W."/>
            <person name="Chen Y."/>
            <person name="Xu X."/>
            <person name="Zhang Y."/>
            <person name="Luo S."/>
            <person name="Chen H."/>
            <person name="Gao J."/>
            <person name="Mao Z."/>
            <person name="Pires J.C."/>
            <person name="Luo M."/>
            <person name="Kudrna D."/>
            <person name="Wing R.A."/>
            <person name="Meyers B.C."/>
            <person name="Yi K."/>
            <person name="Kong H."/>
            <person name="Lavrijsen P."/>
            <person name="Sunseri F."/>
            <person name="Falavigna A."/>
            <person name="Ye Y."/>
            <person name="Leebens-Mack J.H."/>
            <person name="Chen G."/>
        </authorList>
    </citation>
    <scope>NUCLEOTIDE SEQUENCE [LARGE SCALE GENOMIC DNA]</scope>
    <source>
        <strain evidence="3">cv. DH0086</strain>
    </source>
</reference>
<evidence type="ECO:0000256" key="1">
    <source>
        <dbReference type="SAM" id="Phobius"/>
    </source>
</evidence>
<keyword evidence="3" id="KW-1185">Reference proteome</keyword>
<proteinExistence type="predicted"/>
<accession>A0A5P1EAV2</accession>
<keyword evidence="1" id="KW-0472">Membrane</keyword>
<protein>
    <submittedName>
        <fullName evidence="2">Uncharacterized protein</fullName>
    </submittedName>
</protein>
<keyword evidence="1" id="KW-0812">Transmembrane</keyword>
<name>A0A5P1EAV2_ASPOF</name>
<evidence type="ECO:0000313" key="2">
    <source>
        <dbReference type="EMBL" id="ONK58066.1"/>
    </source>
</evidence>
<gene>
    <name evidence="2" type="ORF">A4U43_C09F7760</name>
</gene>
<feature type="transmembrane region" description="Helical" evidence="1">
    <location>
        <begin position="91"/>
        <end position="115"/>
    </location>
</feature>
<sequence length="237" mass="25786">MMACALNLVACDFVAGGLVMKMVCCSLVYLSCLLVGLLDDSHFLVCCSLGLLWVYAMPCLSLSLSLVACELVCFLWFQFQFQIGFGYMRQSMLCGFACGFACAFSFRLGHLLPWFVVGLRHALVCCGLGYLSTELVFDVFVAAVGSCSLFLRYFFDPKTFVAGRGCAGDFILLAGHLLGVAGRGCAGDFILLHHLLLCIVAERGCAGYKRWLGDVILLHHLLLAVVVLVTLTELTCI</sequence>
<organism evidence="2 3">
    <name type="scientific">Asparagus officinalis</name>
    <name type="common">Garden asparagus</name>
    <dbReference type="NCBI Taxonomy" id="4686"/>
    <lineage>
        <taxon>Eukaryota</taxon>
        <taxon>Viridiplantae</taxon>
        <taxon>Streptophyta</taxon>
        <taxon>Embryophyta</taxon>
        <taxon>Tracheophyta</taxon>
        <taxon>Spermatophyta</taxon>
        <taxon>Magnoliopsida</taxon>
        <taxon>Liliopsida</taxon>
        <taxon>Asparagales</taxon>
        <taxon>Asparagaceae</taxon>
        <taxon>Asparagoideae</taxon>
        <taxon>Asparagus</taxon>
    </lineage>
</organism>
<dbReference type="Gramene" id="ONK58066">
    <property type="protein sequence ID" value="ONK58066"/>
    <property type="gene ID" value="A4U43_C09F7760"/>
</dbReference>
<feature type="transmembrane region" description="Helical" evidence="1">
    <location>
        <begin position="211"/>
        <end position="231"/>
    </location>
</feature>
<keyword evidence="1" id="KW-1133">Transmembrane helix</keyword>
<dbReference type="Proteomes" id="UP000243459">
    <property type="component" value="Chromosome 9"/>
</dbReference>
<dbReference type="AlphaFoldDB" id="A0A5P1EAV2"/>
<dbReference type="EMBL" id="CM007389">
    <property type="protein sequence ID" value="ONK58066.1"/>
    <property type="molecule type" value="Genomic_DNA"/>
</dbReference>
<feature type="transmembrane region" description="Helical" evidence="1">
    <location>
        <begin position="12"/>
        <end position="38"/>
    </location>
</feature>
<feature type="transmembrane region" description="Helical" evidence="1">
    <location>
        <begin position="135"/>
        <end position="155"/>
    </location>
</feature>